<proteinExistence type="predicted"/>
<dbReference type="GO" id="GO:0008270">
    <property type="term" value="F:zinc ion binding"/>
    <property type="evidence" value="ECO:0007669"/>
    <property type="project" value="UniProtKB-KW"/>
</dbReference>
<protein>
    <recommendedName>
        <fullName evidence="4">FLYWCH-type domain-containing protein</fullName>
    </recommendedName>
</protein>
<dbReference type="InterPro" id="IPR007588">
    <property type="entry name" value="Znf_FLYWCH"/>
</dbReference>
<comment type="caution">
    <text evidence="5">The sequence shown here is derived from an EMBL/GenBank/DDBJ whole genome shotgun (WGS) entry which is preliminary data.</text>
</comment>
<evidence type="ECO:0000256" key="2">
    <source>
        <dbReference type="ARBA" id="ARBA00022771"/>
    </source>
</evidence>
<keyword evidence="2" id="KW-0863">Zinc-finger</keyword>
<keyword evidence="1" id="KW-0479">Metal-binding</keyword>
<reference evidence="5 6" key="1">
    <citation type="journal article" date="2015" name="Genome Biol. Evol.">
        <title>The genome of winter moth (Operophtera brumata) provides a genomic perspective on sexual dimorphism and phenology.</title>
        <authorList>
            <person name="Derks M.F."/>
            <person name="Smit S."/>
            <person name="Salis L."/>
            <person name="Schijlen E."/>
            <person name="Bossers A."/>
            <person name="Mateman C."/>
            <person name="Pijl A.S."/>
            <person name="de Ridder D."/>
            <person name="Groenen M.A."/>
            <person name="Visser M.E."/>
            <person name="Megens H.J."/>
        </authorList>
    </citation>
    <scope>NUCLEOTIDE SEQUENCE [LARGE SCALE GENOMIC DNA]</scope>
    <source>
        <strain evidence="5">WM2013NL</strain>
        <tissue evidence="5">Head and thorax</tissue>
    </source>
</reference>
<feature type="domain" description="FLYWCH-type" evidence="4">
    <location>
        <begin position="67"/>
        <end position="101"/>
    </location>
</feature>
<organism evidence="5 6">
    <name type="scientific">Operophtera brumata</name>
    <name type="common">Winter moth</name>
    <name type="synonym">Phalaena brumata</name>
    <dbReference type="NCBI Taxonomy" id="104452"/>
    <lineage>
        <taxon>Eukaryota</taxon>
        <taxon>Metazoa</taxon>
        <taxon>Ecdysozoa</taxon>
        <taxon>Arthropoda</taxon>
        <taxon>Hexapoda</taxon>
        <taxon>Insecta</taxon>
        <taxon>Pterygota</taxon>
        <taxon>Neoptera</taxon>
        <taxon>Endopterygota</taxon>
        <taxon>Lepidoptera</taxon>
        <taxon>Glossata</taxon>
        <taxon>Ditrysia</taxon>
        <taxon>Geometroidea</taxon>
        <taxon>Geometridae</taxon>
        <taxon>Larentiinae</taxon>
        <taxon>Operophtera</taxon>
    </lineage>
</organism>
<accession>A0A0L7KI23</accession>
<keyword evidence="3" id="KW-0862">Zinc</keyword>
<evidence type="ECO:0000256" key="3">
    <source>
        <dbReference type="ARBA" id="ARBA00022833"/>
    </source>
</evidence>
<keyword evidence="6" id="KW-1185">Reference proteome</keyword>
<dbReference type="Proteomes" id="UP000037510">
    <property type="component" value="Unassembled WGS sequence"/>
</dbReference>
<dbReference type="EMBL" id="JTDY01009696">
    <property type="protein sequence ID" value="KOB62997.1"/>
    <property type="molecule type" value="Genomic_DNA"/>
</dbReference>
<dbReference type="Gene3D" id="2.20.25.240">
    <property type="match status" value="2"/>
</dbReference>
<dbReference type="Pfam" id="PF04500">
    <property type="entry name" value="FLYWCH"/>
    <property type="match status" value="1"/>
</dbReference>
<evidence type="ECO:0000256" key="1">
    <source>
        <dbReference type="ARBA" id="ARBA00022723"/>
    </source>
</evidence>
<dbReference type="AlphaFoldDB" id="A0A0L7KI23"/>
<name>A0A0L7KI23_OPEBR</name>
<evidence type="ECO:0000313" key="5">
    <source>
        <dbReference type="EMBL" id="KOB62997.1"/>
    </source>
</evidence>
<evidence type="ECO:0000259" key="4">
    <source>
        <dbReference type="Pfam" id="PF04500"/>
    </source>
</evidence>
<sequence>MMVRIGQYTYTQKNTKVSLIKTKKGILNIKVGEYTFYQKAGNYKKSKKRWCCTQNKYCKALLHTVDNKIRWVCSTHFPKGCKAAVYTVDDVIVSVKNYHNHEPSNKYFSRLRWRCTRHSYRCKAVVFTIEEKLLATTHIPLMSLGKKSDGVARHTAT</sequence>
<evidence type="ECO:0000313" key="6">
    <source>
        <dbReference type="Proteomes" id="UP000037510"/>
    </source>
</evidence>
<gene>
    <name evidence="5" type="ORF">OBRU01_24975</name>
</gene>